<dbReference type="EMBL" id="SXDP01000003">
    <property type="protein sequence ID" value="NEZ46833.1"/>
    <property type="molecule type" value="Genomic_DNA"/>
</dbReference>
<sequence>MTIACSEKCKHNKDGRCILNYIDSFLSIHNCDAHCAYFIPKNIEKIKKAPEKL</sequence>
<dbReference type="RefSeq" id="WP_050606582.1">
    <property type="nucleotide sequence ID" value="NZ_CABKUB010000006.1"/>
</dbReference>
<accession>A0A6M0R9B6</accession>
<proteinExistence type="predicted"/>
<gene>
    <name evidence="1" type="ORF">FDF74_06325</name>
</gene>
<evidence type="ECO:0000313" key="2">
    <source>
        <dbReference type="Proteomes" id="UP000473885"/>
    </source>
</evidence>
<protein>
    <submittedName>
        <fullName evidence="1">Hydroxymyristoyl-ACP dehydratase</fullName>
    </submittedName>
</protein>
<dbReference type="Proteomes" id="UP000473885">
    <property type="component" value="Unassembled WGS sequence"/>
</dbReference>
<reference evidence="1 2" key="1">
    <citation type="submission" date="2019-04" db="EMBL/GenBank/DDBJ databases">
        <title>Genome sequencing of Clostridium botulinum Groups I-IV and Clostridium butyricum.</title>
        <authorList>
            <person name="Brunt J."/>
            <person name="Van Vliet A.H.M."/>
            <person name="Stringer S.C."/>
            <person name="Carter A.T."/>
            <person name="Peck M.W."/>
        </authorList>
    </citation>
    <scope>NUCLEOTIDE SEQUENCE [LARGE SCALE GENOMIC DNA]</scope>
    <source>
        <strain evidence="1 2">IFR 18/094</strain>
    </source>
</reference>
<dbReference type="AlphaFoldDB" id="A0A6M0R9B6"/>
<keyword evidence="2" id="KW-1185">Reference proteome</keyword>
<name>A0A6M0R9B6_9CLOT</name>
<evidence type="ECO:0000313" key="1">
    <source>
        <dbReference type="EMBL" id="NEZ46833.1"/>
    </source>
</evidence>
<comment type="caution">
    <text evidence="1">The sequence shown here is derived from an EMBL/GenBank/DDBJ whole genome shotgun (WGS) entry which is preliminary data.</text>
</comment>
<organism evidence="1 2">
    <name type="scientific">Clostridium niameyense</name>
    <dbReference type="NCBI Taxonomy" id="1622073"/>
    <lineage>
        <taxon>Bacteria</taxon>
        <taxon>Bacillati</taxon>
        <taxon>Bacillota</taxon>
        <taxon>Clostridia</taxon>
        <taxon>Eubacteriales</taxon>
        <taxon>Clostridiaceae</taxon>
        <taxon>Clostridium</taxon>
    </lineage>
</organism>
<dbReference type="OrthoDB" id="1707754at2"/>